<dbReference type="SUPFAM" id="SSF53474">
    <property type="entry name" value="alpha/beta-Hydrolases"/>
    <property type="match status" value="1"/>
</dbReference>
<organism evidence="3 4">
    <name type="scientific">Pseudonocardia halophobica</name>
    <dbReference type="NCBI Taxonomy" id="29401"/>
    <lineage>
        <taxon>Bacteria</taxon>
        <taxon>Bacillati</taxon>
        <taxon>Actinomycetota</taxon>
        <taxon>Actinomycetes</taxon>
        <taxon>Pseudonocardiales</taxon>
        <taxon>Pseudonocardiaceae</taxon>
        <taxon>Pseudonocardia</taxon>
    </lineage>
</organism>
<dbReference type="Proteomes" id="UP001143463">
    <property type="component" value="Unassembled WGS sequence"/>
</dbReference>
<gene>
    <name evidence="3" type="ORF">GCM10017577_50690</name>
</gene>
<evidence type="ECO:0000313" key="3">
    <source>
        <dbReference type="EMBL" id="GLL13924.1"/>
    </source>
</evidence>
<evidence type="ECO:0000256" key="1">
    <source>
        <dbReference type="ARBA" id="ARBA00007169"/>
    </source>
</evidence>
<reference evidence="3" key="2">
    <citation type="submission" date="2023-01" db="EMBL/GenBank/DDBJ databases">
        <authorList>
            <person name="Sun Q."/>
            <person name="Evtushenko L."/>
        </authorList>
    </citation>
    <scope>NUCLEOTIDE SEQUENCE</scope>
    <source>
        <strain evidence="3">VKM Ac-1069</strain>
    </source>
</reference>
<sequence>MSAPTRQRGWLRTPRPRPDADLRLVCLPHAGGAASTFRGWAGAVPAGVELVTVQYPGREDRIREEPWTDALAMATALVALLAADARPLVLFGHSLGGTLAYEVARRLPRPPERLVVSARIAPTVPPAAVFRGGTDEELAAELCRLGGTDAAVLAHPELRALVLPAFRADLRAADGYAHPPGPPLRCPVHLLLGADDPAVAKADALRWAEVAPAGFTHRVLAGGHFYLHEQRDEVLAEILRP</sequence>
<dbReference type="InterPro" id="IPR001031">
    <property type="entry name" value="Thioesterase"/>
</dbReference>
<dbReference type="EMBL" id="BSFQ01000026">
    <property type="protein sequence ID" value="GLL13924.1"/>
    <property type="molecule type" value="Genomic_DNA"/>
</dbReference>
<protein>
    <submittedName>
        <fullName evidence="3">Thioesterase</fullName>
    </submittedName>
</protein>
<dbReference type="AlphaFoldDB" id="A0A9W6L828"/>
<accession>A0A9W6L828</accession>
<dbReference type="InterPro" id="IPR029058">
    <property type="entry name" value="AB_hydrolase_fold"/>
</dbReference>
<dbReference type="PANTHER" id="PTHR11487">
    <property type="entry name" value="THIOESTERASE"/>
    <property type="match status" value="1"/>
</dbReference>
<evidence type="ECO:0000313" key="4">
    <source>
        <dbReference type="Proteomes" id="UP001143463"/>
    </source>
</evidence>
<keyword evidence="4" id="KW-1185">Reference proteome</keyword>
<reference evidence="3" key="1">
    <citation type="journal article" date="2014" name="Int. J. Syst. Evol. Microbiol.">
        <title>Complete genome sequence of Corynebacterium casei LMG S-19264T (=DSM 44701T), isolated from a smear-ripened cheese.</title>
        <authorList>
            <consortium name="US DOE Joint Genome Institute (JGI-PGF)"/>
            <person name="Walter F."/>
            <person name="Albersmeier A."/>
            <person name="Kalinowski J."/>
            <person name="Ruckert C."/>
        </authorList>
    </citation>
    <scope>NUCLEOTIDE SEQUENCE</scope>
    <source>
        <strain evidence="3">VKM Ac-1069</strain>
    </source>
</reference>
<comment type="caution">
    <text evidence="3">The sequence shown here is derived from an EMBL/GenBank/DDBJ whole genome shotgun (WGS) entry which is preliminary data.</text>
</comment>
<proteinExistence type="inferred from homology"/>
<dbReference type="GO" id="GO:0008610">
    <property type="term" value="P:lipid biosynthetic process"/>
    <property type="evidence" value="ECO:0007669"/>
    <property type="project" value="TreeGrafter"/>
</dbReference>
<feature type="domain" description="Thioesterase" evidence="2">
    <location>
        <begin position="23"/>
        <end position="238"/>
    </location>
</feature>
<dbReference type="InterPro" id="IPR012223">
    <property type="entry name" value="TEII"/>
</dbReference>
<dbReference type="Pfam" id="PF00975">
    <property type="entry name" value="Thioesterase"/>
    <property type="match status" value="1"/>
</dbReference>
<dbReference type="RefSeq" id="WP_037038521.1">
    <property type="nucleotide sequence ID" value="NZ_BAAAUZ010000037.1"/>
</dbReference>
<name>A0A9W6L828_9PSEU</name>
<evidence type="ECO:0000259" key="2">
    <source>
        <dbReference type="Pfam" id="PF00975"/>
    </source>
</evidence>
<dbReference type="Gene3D" id="3.40.50.1820">
    <property type="entry name" value="alpha/beta hydrolase"/>
    <property type="match status" value="1"/>
</dbReference>
<comment type="similarity">
    <text evidence="1">Belongs to the thioesterase family.</text>
</comment>
<dbReference type="PANTHER" id="PTHR11487:SF0">
    <property type="entry name" value="S-ACYL FATTY ACID SYNTHASE THIOESTERASE, MEDIUM CHAIN"/>
    <property type="match status" value="1"/>
</dbReference>